<gene>
    <name evidence="1" type="ORF">BRADI_4g24372v3</name>
</gene>
<keyword evidence="3" id="KW-1185">Reference proteome</keyword>
<dbReference type="EMBL" id="CM000883">
    <property type="protein sequence ID" value="PNT64089.1"/>
    <property type="molecule type" value="Genomic_DNA"/>
</dbReference>
<dbReference type="Gramene" id="PNT64089">
    <property type="protein sequence ID" value="PNT64089"/>
    <property type="gene ID" value="BRADI_4g24372v3"/>
</dbReference>
<reference evidence="1" key="2">
    <citation type="submission" date="2017-06" db="EMBL/GenBank/DDBJ databases">
        <title>WGS assembly of Brachypodium distachyon.</title>
        <authorList>
            <consortium name="The International Brachypodium Initiative"/>
            <person name="Lucas S."/>
            <person name="Harmon-Smith M."/>
            <person name="Lail K."/>
            <person name="Tice H."/>
            <person name="Grimwood J."/>
            <person name="Bruce D."/>
            <person name="Barry K."/>
            <person name="Shu S."/>
            <person name="Lindquist E."/>
            <person name="Wang M."/>
            <person name="Pitluck S."/>
            <person name="Vogel J.P."/>
            <person name="Garvin D.F."/>
            <person name="Mockler T.C."/>
            <person name="Schmutz J."/>
            <person name="Rokhsar D."/>
            <person name="Bevan M.W."/>
        </authorList>
    </citation>
    <scope>NUCLEOTIDE SEQUENCE</scope>
    <source>
        <strain evidence="1">Bd21</strain>
    </source>
</reference>
<accession>A0A2K2CPZ8</accession>
<reference evidence="1 2" key="1">
    <citation type="journal article" date="2010" name="Nature">
        <title>Genome sequencing and analysis of the model grass Brachypodium distachyon.</title>
        <authorList>
            <consortium name="International Brachypodium Initiative"/>
        </authorList>
    </citation>
    <scope>NUCLEOTIDE SEQUENCE [LARGE SCALE GENOMIC DNA]</scope>
    <source>
        <strain evidence="1 2">Bd21</strain>
    </source>
</reference>
<name>A0A2K2CPZ8_BRADI</name>
<dbReference type="ExpressionAtlas" id="A0A2K2CPZ8">
    <property type="expression patterns" value="baseline"/>
</dbReference>
<dbReference type="AlphaFoldDB" id="A0A2K2CPZ8"/>
<evidence type="ECO:0000313" key="2">
    <source>
        <dbReference type="EnsemblPlants" id="PNT64089"/>
    </source>
</evidence>
<dbReference type="EnsemblPlants" id="PNT64089">
    <property type="protein sequence ID" value="PNT64089"/>
    <property type="gene ID" value="BRADI_4g24372v3"/>
</dbReference>
<dbReference type="Proteomes" id="UP000008810">
    <property type="component" value="Chromosome 4"/>
</dbReference>
<evidence type="ECO:0000313" key="1">
    <source>
        <dbReference type="EMBL" id="PNT64089.1"/>
    </source>
</evidence>
<sequence>MHSILRNKQKIPCVGLHINRRAASDGSVSPYIPGGPWLVRSRFVAPEGKQGPSSFLLLVQKMCSSISTPCEL</sequence>
<protein>
    <submittedName>
        <fullName evidence="1 2">Uncharacterized protein</fullName>
    </submittedName>
</protein>
<organism evidence="1">
    <name type="scientific">Brachypodium distachyon</name>
    <name type="common">Purple false brome</name>
    <name type="synonym">Trachynia distachya</name>
    <dbReference type="NCBI Taxonomy" id="15368"/>
    <lineage>
        <taxon>Eukaryota</taxon>
        <taxon>Viridiplantae</taxon>
        <taxon>Streptophyta</taxon>
        <taxon>Embryophyta</taxon>
        <taxon>Tracheophyta</taxon>
        <taxon>Spermatophyta</taxon>
        <taxon>Magnoliopsida</taxon>
        <taxon>Liliopsida</taxon>
        <taxon>Poales</taxon>
        <taxon>Poaceae</taxon>
        <taxon>BOP clade</taxon>
        <taxon>Pooideae</taxon>
        <taxon>Stipodae</taxon>
        <taxon>Brachypodieae</taxon>
        <taxon>Brachypodium</taxon>
    </lineage>
</organism>
<proteinExistence type="predicted"/>
<reference evidence="2" key="3">
    <citation type="submission" date="2018-08" db="UniProtKB">
        <authorList>
            <consortium name="EnsemblPlants"/>
        </authorList>
    </citation>
    <scope>IDENTIFICATION</scope>
    <source>
        <strain evidence="2">cv. Bd21</strain>
    </source>
</reference>
<evidence type="ECO:0000313" key="3">
    <source>
        <dbReference type="Proteomes" id="UP000008810"/>
    </source>
</evidence>